<keyword evidence="1" id="KW-1133">Transmembrane helix</keyword>
<sequence length="94" mass="10805">MFLLTTIEASPSLLNNHEKSHSTMKYIYPVLNLTNESIKNNINSSLNKLRSFDNSLTYTLIRDGSNLTKTQMKVILTVVIVISFIMFIMAIFRF</sequence>
<keyword evidence="1" id="KW-0472">Membrane</keyword>
<evidence type="ECO:0000313" key="2">
    <source>
        <dbReference type="EMBL" id="CAF4153718.1"/>
    </source>
</evidence>
<comment type="caution">
    <text evidence="3">The sequence shown here is derived from an EMBL/GenBank/DDBJ whole genome shotgun (WGS) entry which is preliminary data.</text>
</comment>
<evidence type="ECO:0000256" key="1">
    <source>
        <dbReference type="SAM" id="Phobius"/>
    </source>
</evidence>
<feature type="non-terminal residue" evidence="3">
    <location>
        <position position="1"/>
    </location>
</feature>
<name>A0A8S3EPE8_9BILA</name>
<evidence type="ECO:0000313" key="3">
    <source>
        <dbReference type="EMBL" id="CAF5074812.1"/>
    </source>
</evidence>
<gene>
    <name evidence="2" type="ORF">BYL167_LOCUS21676</name>
    <name evidence="3" type="ORF">GIL414_LOCUS61348</name>
</gene>
<keyword evidence="1" id="KW-0812">Transmembrane</keyword>
<feature type="transmembrane region" description="Helical" evidence="1">
    <location>
        <begin position="74"/>
        <end position="92"/>
    </location>
</feature>
<accession>A0A8S3EPE8</accession>
<proteinExistence type="predicted"/>
<dbReference type="EMBL" id="CAJOBJ010240714">
    <property type="protein sequence ID" value="CAF5074812.1"/>
    <property type="molecule type" value="Genomic_DNA"/>
</dbReference>
<evidence type="ECO:0000313" key="4">
    <source>
        <dbReference type="Proteomes" id="UP000681720"/>
    </source>
</evidence>
<dbReference type="Proteomes" id="UP000681720">
    <property type="component" value="Unassembled WGS sequence"/>
</dbReference>
<feature type="non-terminal residue" evidence="3">
    <location>
        <position position="94"/>
    </location>
</feature>
<dbReference type="Proteomes" id="UP000681967">
    <property type="component" value="Unassembled WGS sequence"/>
</dbReference>
<dbReference type="AlphaFoldDB" id="A0A8S3EPE8"/>
<organism evidence="3 4">
    <name type="scientific">Rotaria magnacalcarata</name>
    <dbReference type="NCBI Taxonomy" id="392030"/>
    <lineage>
        <taxon>Eukaryota</taxon>
        <taxon>Metazoa</taxon>
        <taxon>Spiralia</taxon>
        <taxon>Gnathifera</taxon>
        <taxon>Rotifera</taxon>
        <taxon>Eurotatoria</taxon>
        <taxon>Bdelloidea</taxon>
        <taxon>Philodinida</taxon>
        <taxon>Philodinidae</taxon>
        <taxon>Rotaria</taxon>
    </lineage>
</organism>
<protein>
    <submittedName>
        <fullName evidence="3">Uncharacterized protein</fullName>
    </submittedName>
</protein>
<dbReference type="EMBL" id="CAJOBH010009976">
    <property type="protein sequence ID" value="CAF4153718.1"/>
    <property type="molecule type" value="Genomic_DNA"/>
</dbReference>
<reference evidence="3" key="1">
    <citation type="submission" date="2021-02" db="EMBL/GenBank/DDBJ databases">
        <authorList>
            <person name="Nowell W R."/>
        </authorList>
    </citation>
    <scope>NUCLEOTIDE SEQUENCE</scope>
</reference>